<reference evidence="3" key="1">
    <citation type="submission" date="2019-09" db="EMBL/GenBank/DDBJ databases">
        <authorList>
            <person name="Cremers G."/>
        </authorList>
    </citation>
    <scope>NUCLEOTIDE SEQUENCE [LARGE SCALE GENOMIC DNA]</scope>
    <source>
        <strain evidence="3">3B</strain>
    </source>
</reference>
<dbReference type="InterPro" id="IPR045179">
    <property type="entry name" value="YgfZ/GcvT"/>
</dbReference>
<dbReference type="OrthoDB" id="9796287at2"/>
<dbReference type="EMBL" id="CABFUZ020000129">
    <property type="protein sequence ID" value="VVM06804.1"/>
    <property type="molecule type" value="Genomic_DNA"/>
</dbReference>
<sequence length="293" mass="32120">MDPERLYHDIHSGRIANAVVSDRTLWKVTGTDRVRYLNGQVTNDVGLLKAGSTIYAAILTPKGKLLGDLWIGATDDALWIDGPTSERDILETRLRRFLAADDVEFERFDDWRLHRIFTPSSFALPPDAVAFRSNRYGLPGWDLWTASAIAVDAGPPVPAALLESFRLEAGLPQWGAELHPGDLPQEVGLDPLAISYQKGCYVGQEVISRVHHIGHPNRALVLLAAPPLVEKLQKGAGLWRDGEEVGRITSVAHSFARRASIALGIVKRVSAAPGIQLRSGDSLLKVIEPLQPR</sequence>
<name>A0A5E6MN01_9BACT</name>
<feature type="domain" description="Aminomethyltransferase C-terminal" evidence="2">
    <location>
        <begin position="221"/>
        <end position="274"/>
    </location>
</feature>
<dbReference type="NCBIfam" id="TIGR03317">
    <property type="entry name" value="ygfZ_signature"/>
    <property type="match status" value="1"/>
</dbReference>
<evidence type="ECO:0000256" key="1">
    <source>
        <dbReference type="ARBA" id="ARBA00022946"/>
    </source>
</evidence>
<dbReference type="PANTHER" id="PTHR22602:SF0">
    <property type="entry name" value="TRANSFERASE CAF17, MITOCHONDRIAL-RELATED"/>
    <property type="match status" value="1"/>
</dbReference>
<dbReference type="AlphaFoldDB" id="A0A5E6MN01"/>
<dbReference type="PIRSF" id="PIRSF006487">
    <property type="entry name" value="GcvT"/>
    <property type="match status" value="1"/>
</dbReference>
<dbReference type="GO" id="GO:0016226">
    <property type="term" value="P:iron-sulfur cluster assembly"/>
    <property type="evidence" value="ECO:0007669"/>
    <property type="project" value="TreeGrafter"/>
</dbReference>
<protein>
    <recommendedName>
        <fullName evidence="2">Aminomethyltransferase C-terminal domain-containing protein</fullName>
    </recommendedName>
</protein>
<dbReference type="SUPFAM" id="SSF101790">
    <property type="entry name" value="Aminomethyltransferase beta-barrel domain"/>
    <property type="match status" value="1"/>
</dbReference>
<dbReference type="SUPFAM" id="SSF103025">
    <property type="entry name" value="Folate-binding domain"/>
    <property type="match status" value="1"/>
</dbReference>
<dbReference type="InterPro" id="IPR029043">
    <property type="entry name" value="GcvT/YgfZ_C"/>
</dbReference>
<organism evidence="3 4">
    <name type="scientific">Methylacidimicrobium cyclopophantes</name>
    <dbReference type="NCBI Taxonomy" id="1041766"/>
    <lineage>
        <taxon>Bacteria</taxon>
        <taxon>Pseudomonadati</taxon>
        <taxon>Verrucomicrobiota</taxon>
        <taxon>Methylacidimicrobium</taxon>
    </lineage>
</organism>
<gene>
    <name evidence="3" type="ORF">MAMC_01262</name>
</gene>
<keyword evidence="1" id="KW-0809">Transit peptide</keyword>
<proteinExistence type="predicted"/>
<dbReference type="RefSeq" id="WP_142525282.1">
    <property type="nucleotide sequence ID" value="NZ_CABFUZ020000129.1"/>
</dbReference>
<evidence type="ECO:0000259" key="2">
    <source>
        <dbReference type="Pfam" id="PF08669"/>
    </source>
</evidence>
<dbReference type="PANTHER" id="PTHR22602">
    <property type="entry name" value="TRANSFERASE CAF17, MITOCHONDRIAL-RELATED"/>
    <property type="match status" value="1"/>
</dbReference>
<accession>A0A5E6MN01</accession>
<dbReference type="Gene3D" id="3.30.1360.120">
    <property type="entry name" value="Probable tRNA modification gtpase trme, domain 1"/>
    <property type="match status" value="2"/>
</dbReference>
<dbReference type="InterPro" id="IPR017703">
    <property type="entry name" value="YgfZ/GCV_T_CS"/>
</dbReference>
<evidence type="ECO:0000313" key="4">
    <source>
        <dbReference type="Proteomes" id="UP000381693"/>
    </source>
</evidence>
<keyword evidence="4" id="KW-1185">Reference proteome</keyword>
<comment type="caution">
    <text evidence="3">The sequence shown here is derived from an EMBL/GenBank/DDBJ whole genome shotgun (WGS) entry which is preliminary data.</text>
</comment>
<dbReference type="InterPro" id="IPR027266">
    <property type="entry name" value="TrmE/GcvT-like"/>
</dbReference>
<evidence type="ECO:0000313" key="3">
    <source>
        <dbReference type="EMBL" id="VVM06804.1"/>
    </source>
</evidence>
<dbReference type="InterPro" id="IPR013977">
    <property type="entry name" value="GcvT_C"/>
</dbReference>
<dbReference type="Proteomes" id="UP000381693">
    <property type="component" value="Unassembled WGS sequence"/>
</dbReference>
<dbReference type="Pfam" id="PF08669">
    <property type="entry name" value="GCV_T_C"/>
    <property type="match status" value="1"/>
</dbReference>